<sequence>MEISRSQWWNRRTNQFLSLSPLHFNLFPDILADAPWKPITVWYVKSHLHKLHPIQGYKSHSTTWELRILQIPLVLLSSTCQPVAVPPLQRNLKSHHSQLTYAKSSYVYSTYSLNCTDISALDTGLV</sequence>
<gene>
    <name evidence="1" type="ORF">Hamer_G013106</name>
</gene>
<name>A0A8J5MW57_HOMAM</name>
<accession>A0A8J5MW57</accession>
<evidence type="ECO:0000313" key="2">
    <source>
        <dbReference type="Proteomes" id="UP000747542"/>
    </source>
</evidence>
<proteinExistence type="predicted"/>
<organism evidence="1 2">
    <name type="scientific">Homarus americanus</name>
    <name type="common">American lobster</name>
    <dbReference type="NCBI Taxonomy" id="6706"/>
    <lineage>
        <taxon>Eukaryota</taxon>
        <taxon>Metazoa</taxon>
        <taxon>Ecdysozoa</taxon>
        <taxon>Arthropoda</taxon>
        <taxon>Crustacea</taxon>
        <taxon>Multicrustacea</taxon>
        <taxon>Malacostraca</taxon>
        <taxon>Eumalacostraca</taxon>
        <taxon>Eucarida</taxon>
        <taxon>Decapoda</taxon>
        <taxon>Pleocyemata</taxon>
        <taxon>Astacidea</taxon>
        <taxon>Nephropoidea</taxon>
        <taxon>Nephropidae</taxon>
        <taxon>Homarus</taxon>
    </lineage>
</organism>
<dbReference type="Proteomes" id="UP000747542">
    <property type="component" value="Unassembled WGS sequence"/>
</dbReference>
<dbReference type="EMBL" id="JAHLQT010024020">
    <property type="protein sequence ID" value="KAG7165607.1"/>
    <property type="molecule type" value="Genomic_DNA"/>
</dbReference>
<reference evidence="1" key="1">
    <citation type="journal article" date="2021" name="Sci. Adv.">
        <title>The American lobster genome reveals insights on longevity, neural, and immune adaptations.</title>
        <authorList>
            <person name="Polinski J.M."/>
            <person name="Zimin A.V."/>
            <person name="Clark K.F."/>
            <person name="Kohn A.B."/>
            <person name="Sadowski N."/>
            <person name="Timp W."/>
            <person name="Ptitsyn A."/>
            <person name="Khanna P."/>
            <person name="Romanova D.Y."/>
            <person name="Williams P."/>
            <person name="Greenwood S.J."/>
            <person name="Moroz L.L."/>
            <person name="Walt D.R."/>
            <person name="Bodnar A.G."/>
        </authorList>
    </citation>
    <scope>NUCLEOTIDE SEQUENCE</scope>
    <source>
        <strain evidence="1">GMGI-L3</strain>
    </source>
</reference>
<comment type="caution">
    <text evidence="1">The sequence shown here is derived from an EMBL/GenBank/DDBJ whole genome shotgun (WGS) entry which is preliminary data.</text>
</comment>
<evidence type="ECO:0000313" key="1">
    <source>
        <dbReference type="EMBL" id="KAG7165607.1"/>
    </source>
</evidence>
<dbReference type="AlphaFoldDB" id="A0A8J5MW57"/>
<protein>
    <submittedName>
        <fullName evidence="1">Uncharacterized protein</fullName>
    </submittedName>
</protein>
<keyword evidence="2" id="KW-1185">Reference proteome</keyword>